<dbReference type="InterPro" id="IPR013320">
    <property type="entry name" value="ConA-like_dom_sf"/>
</dbReference>
<dbReference type="NCBIfam" id="TIGR04183">
    <property type="entry name" value="Por_Secre_tail"/>
    <property type="match status" value="1"/>
</dbReference>
<dbReference type="GO" id="GO:0004553">
    <property type="term" value="F:hydrolase activity, hydrolyzing O-glycosyl compounds"/>
    <property type="evidence" value="ECO:0007669"/>
    <property type="project" value="InterPro"/>
</dbReference>
<dbReference type="PROSITE" id="PS51175">
    <property type="entry name" value="CBM6"/>
    <property type="match status" value="2"/>
</dbReference>
<dbReference type="InterPro" id="IPR003343">
    <property type="entry name" value="Big_2"/>
</dbReference>
<feature type="signal peptide" evidence="3">
    <location>
        <begin position="1"/>
        <end position="19"/>
    </location>
</feature>
<dbReference type="InterPro" id="IPR005084">
    <property type="entry name" value="CBM6"/>
</dbReference>
<dbReference type="SUPFAM" id="SSF49785">
    <property type="entry name" value="Galactose-binding domain-like"/>
    <property type="match status" value="2"/>
</dbReference>
<dbReference type="Proteomes" id="UP000585050">
    <property type="component" value="Unassembled WGS sequence"/>
</dbReference>
<accession>A0A7X8XYJ9</accession>
<evidence type="ECO:0000256" key="2">
    <source>
        <dbReference type="ARBA" id="ARBA00022729"/>
    </source>
</evidence>
<sequence>MKKLLILAVALLLSLTTFSQDWSSIPVPADAGSGKEWELQENVSDDFNYTFNPVNSKSNFGNGKWYNFYHNTWDGPGTTYWKYQNVSVQNGRLLINASRWDQGNQSNPWNGNSAKMGLPNNGVNSGCVTSNSRVQYPVYVESSISVANIGLASCFWLLSPDDTQEIDIIENYGGVNGFKHLTHISHHSFIRSPFHDYQPRDWNSWWPDSRVSTSYGWGDWAWNNGNRRYLRLGVYWKTPNHFEYYIDGELVRVMYHNAIATLMNGTWEYTYYKEKNPANTTDAWGNNVGGMPTNGSNGYSEVITYATGSSFSFTTLQSASNASNGINVIDPGEYQGGTGFTKEMDIIINVESQSWLVSRGETPSDSELADPSKNQMEIDWVRVYKPVNSSGGSDINVIGVNLSPSTLNLSTGETGNLTGQVVPANATDQTMVFTSNNESVATVTQSGVVTAVSEGNATITATTTDGGYTATSTIVVSDDAPVVGQPLVIEAENFTATGGTFNDGFVPYGVSTSGVGINYVNSGDWTEYTVNASGTFDIDYSISTPITNGTNIELLVDGVSKANDAVPNNGGWDSYSNLSSSSQVTLSGVHTIRIIANGNNDWQWNLDKITLTPVSSNVAVTGVSLDQNNVSLQVSETAQLTAAVAPLNATNQTITWSSSNTNVASVNNGFISANGAGTANISVTTADGNHSATAVITVTNQPVTGVASFTIEAENFSTTGGTFNDGQVPYGMNIMAGVGVNWVNSGDWAQYSVNVPENGVYSIEYMVSTPMNGGTQIQLVVDGTVASTDAVPNNGQWDDYQSLSAGNTVSLSAGVHTFRVNALGSNDWQWNLDKINFSTGSNTREMAENTLSLAPEVYAYPNPTTGIVKVNGLANQDYEVLVYNLNGQQVHASTIAYRYKHQLDLSALPNGIYFISIVDHQTIRKVRIALMR</sequence>
<dbReference type="SUPFAM" id="SSF49899">
    <property type="entry name" value="Concanavalin A-like lectins/glucanases"/>
    <property type="match status" value="2"/>
</dbReference>
<dbReference type="EMBL" id="JABAIL010000011">
    <property type="protein sequence ID" value="NLR94292.1"/>
    <property type="molecule type" value="Genomic_DNA"/>
</dbReference>
<feature type="domain" description="CBM6" evidence="4">
    <location>
        <begin position="709"/>
        <end position="838"/>
    </location>
</feature>
<reference evidence="6 7" key="1">
    <citation type="submission" date="2020-04" db="EMBL/GenBank/DDBJ databases">
        <title>Flammeovirga sp. SR4, a novel species isolated from seawater.</title>
        <authorList>
            <person name="Wang X."/>
        </authorList>
    </citation>
    <scope>NUCLEOTIDE SEQUENCE [LARGE SCALE GENOMIC DNA]</scope>
    <source>
        <strain evidence="6 7">SR4</strain>
    </source>
</reference>
<dbReference type="GO" id="GO:0005975">
    <property type="term" value="P:carbohydrate metabolic process"/>
    <property type="evidence" value="ECO:0007669"/>
    <property type="project" value="InterPro"/>
</dbReference>
<dbReference type="AlphaFoldDB" id="A0A7X8XYJ9"/>
<gene>
    <name evidence="6" type="ORF">HGP29_24020</name>
</gene>
<evidence type="ECO:0000313" key="7">
    <source>
        <dbReference type="Proteomes" id="UP000585050"/>
    </source>
</evidence>
<dbReference type="SUPFAM" id="SSF49373">
    <property type="entry name" value="Invasin/intimin cell-adhesion fragments"/>
    <property type="match status" value="2"/>
</dbReference>
<dbReference type="Gene3D" id="2.60.40.1080">
    <property type="match status" value="2"/>
</dbReference>
<evidence type="ECO:0000256" key="3">
    <source>
        <dbReference type="SAM" id="SignalP"/>
    </source>
</evidence>
<dbReference type="InterPro" id="IPR000757">
    <property type="entry name" value="Beta-glucanase-like"/>
</dbReference>
<evidence type="ECO:0000313" key="6">
    <source>
        <dbReference type="EMBL" id="NLR94292.1"/>
    </source>
</evidence>
<dbReference type="Pfam" id="PF03422">
    <property type="entry name" value="CBM_6"/>
    <property type="match status" value="2"/>
</dbReference>
<proteinExistence type="inferred from homology"/>
<dbReference type="InterPro" id="IPR008964">
    <property type="entry name" value="Invasin/intimin_cell_adhesion"/>
</dbReference>
<dbReference type="CDD" id="cd04079">
    <property type="entry name" value="CBM6_agarase-like"/>
    <property type="match status" value="2"/>
</dbReference>
<dbReference type="InterPro" id="IPR006584">
    <property type="entry name" value="Cellulose-bd_IV"/>
</dbReference>
<dbReference type="PROSITE" id="PS51762">
    <property type="entry name" value="GH16_2"/>
    <property type="match status" value="1"/>
</dbReference>
<comment type="caution">
    <text evidence="6">The sequence shown here is derived from an EMBL/GenBank/DDBJ whole genome shotgun (WGS) entry which is preliminary data.</text>
</comment>
<feature type="domain" description="CBM6" evidence="4">
    <location>
        <begin position="487"/>
        <end position="612"/>
    </location>
</feature>
<evidence type="ECO:0000259" key="5">
    <source>
        <dbReference type="PROSITE" id="PS51762"/>
    </source>
</evidence>
<dbReference type="InterPro" id="IPR008979">
    <property type="entry name" value="Galactose-bd-like_sf"/>
</dbReference>
<dbReference type="Pfam" id="PF02368">
    <property type="entry name" value="Big_2"/>
    <property type="match status" value="2"/>
</dbReference>
<dbReference type="Gene3D" id="2.60.120.260">
    <property type="entry name" value="Galactose-binding domain-like"/>
    <property type="match status" value="2"/>
</dbReference>
<protein>
    <submittedName>
        <fullName evidence="6">Carbohydrate-binding protein</fullName>
    </submittedName>
</protein>
<feature type="domain" description="GH16" evidence="5">
    <location>
        <begin position="20"/>
        <end position="389"/>
    </location>
</feature>
<name>A0A7X8XYJ9_9BACT</name>
<comment type="similarity">
    <text evidence="1">Belongs to the glycosyl hydrolase 16 family.</text>
</comment>
<dbReference type="Pfam" id="PF18962">
    <property type="entry name" value="Por_Secre_tail"/>
    <property type="match status" value="1"/>
</dbReference>
<organism evidence="6 7">
    <name type="scientific">Flammeovirga agarivorans</name>
    <dbReference type="NCBI Taxonomy" id="2726742"/>
    <lineage>
        <taxon>Bacteria</taxon>
        <taxon>Pseudomonadati</taxon>
        <taxon>Bacteroidota</taxon>
        <taxon>Cytophagia</taxon>
        <taxon>Cytophagales</taxon>
        <taxon>Flammeovirgaceae</taxon>
        <taxon>Flammeovirga</taxon>
    </lineage>
</organism>
<feature type="chain" id="PRO_5030905389" evidence="3">
    <location>
        <begin position="20"/>
        <end position="932"/>
    </location>
</feature>
<dbReference type="InterPro" id="IPR026444">
    <property type="entry name" value="Secre_tail"/>
</dbReference>
<evidence type="ECO:0000259" key="4">
    <source>
        <dbReference type="PROSITE" id="PS51175"/>
    </source>
</evidence>
<dbReference type="SMART" id="SM00606">
    <property type="entry name" value="CBD_IV"/>
    <property type="match status" value="2"/>
</dbReference>
<evidence type="ECO:0000256" key="1">
    <source>
        <dbReference type="ARBA" id="ARBA00006865"/>
    </source>
</evidence>
<keyword evidence="7" id="KW-1185">Reference proteome</keyword>
<dbReference type="Gene3D" id="2.60.120.200">
    <property type="match status" value="1"/>
</dbReference>
<dbReference type="RefSeq" id="WP_168885005.1">
    <property type="nucleotide sequence ID" value="NZ_JABAIL010000011.1"/>
</dbReference>
<keyword evidence="2 3" id="KW-0732">Signal</keyword>
<dbReference type="SMART" id="SM00635">
    <property type="entry name" value="BID_2"/>
    <property type="match status" value="2"/>
</dbReference>
<dbReference type="GO" id="GO:0030246">
    <property type="term" value="F:carbohydrate binding"/>
    <property type="evidence" value="ECO:0007669"/>
    <property type="project" value="InterPro"/>
</dbReference>